<organism evidence="2 3">
    <name type="scientific">Mageeibacillus indolicus</name>
    <dbReference type="NCBI Taxonomy" id="884684"/>
    <lineage>
        <taxon>Bacteria</taxon>
        <taxon>Bacillati</taxon>
        <taxon>Bacillota</taxon>
        <taxon>Clostridia</taxon>
        <taxon>Eubacteriales</taxon>
        <taxon>Oscillospiraceae</taxon>
        <taxon>Mageeibacillus</taxon>
    </lineage>
</organism>
<feature type="transmembrane region" description="Helical" evidence="1">
    <location>
        <begin position="78"/>
        <end position="109"/>
    </location>
</feature>
<dbReference type="Proteomes" id="UP000236394">
    <property type="component" value="Unassembled WGS sequence"/>
</dbReference>
<protein>
    <recommendedName>
        <fullName evidence="4">Tripartite tricarboxylate transporter TctB family protein</fullName>
    </recommendedName>
</protein>
<gene>
    <name evidence="2" type="ORF">B7R76_07095</name>
</gene>
<evidence type="ECO:0000313" key="2">
    <source>
        <dbReference type="EMBL" id="PNH18091.1"/>
    </source>
</evidence>
<keyword evidence="1" id="KW-0472">Membrane</keyword>
<dbReference type="AlphaFoldDB" id="A0A2J8AZZ4"/>
<evidence type="ECO:0000313" key="3">
    <source>
        <dbReference type="Proteomes" id="UP000236394"/>
    </source>
</evidence>
<name>A0A2J8AZZ4_9FIRM</name>
<comment type="caution">
    <text evidence="2">The sequence shown here is derived from an EMBL/GenBank/DDBJ whole genome shotgun (WGS) entry which is preliminary data.</text>
</comment>
<feature type="transmembrane region" description="Helical" evidence="1">
    <location>
        <begin position="33"/>
        <end position="58"/>
    </location>
</feature>
<dbReference type="PROSITE" id="PS51257">
    <property type="entry name" value="PROKAR_LIPOPROTEIN"/>
    <property type="match status" value="1"/>
</dbReference>
<evidence type="ECO:0000256" key="1">
    <source>
        <dbReference type="SAM" id="Phobius"/>
    </source>
</evidence>
<reference evidence="3" key="1">
    <citation type="submission" date="2017-04" db="EMBL/GenBank/DDBJ databases">
        <authorList>
            <person name="Bumgarner R.E."/>
            <person name="Fredricks D.N."/>
            <person name="Srinivasan S."/>
        </authorList>
    </citation>
    <scope>NUCLEOTIDE SEQUENCE [LARGE SCALE GENOMIC DNA]</scope>
    <source>
        <strain evidence="3">KA00405</strain>
    </source>
</reference>
<dbReference type="EMBL" id="NBZD01000004">
    <property type="protein sequence ID" value="PNH18091.1"/>
    <property type="molecule type" value="Genomic_DNA"/>
</dbReference>
<keyword evidence="1" id="KW-1133">Transmembrane helix</keyword>
<dbReference type="RefSeq" id="WP_034575335.1">
    <property type="nucleotide sequence ID" value="NZ_NBZD01000004.1"/>
</dbReference>
<evidence type="ECO:0008006" key="4">
    <source>
        <dbReference type="Google" id="ProtNLM"/>
    </source>
</evidence>
<keyword evidence="1" id="KW-0812">Transmembrane</keyword>
<feature type="transmembrane region" description="Helical" evidence="1">
    <location>
        <begin position="121"/>
        <end position="138"/>
    </location>
</feature>
<proteinExistence type="predicted"/>
<accession>A0A2J8AZZ4</accession>
<sequence length="160" mass="17747">MRSSDLTVGCIFLVACCGLGAFASVTQSDGRSYFIALVVVLLAADLFMLGRGLVRLLITRKFYNECFDLWNGFQLKQFVFLLGSSVLYAFGAYLFGFYLAGLVYAFAVIHHFKGVAKWERGTLILLLPVIYLITTALNRPLPAGEITGYLFKCVERQFGG</sequence>